<dbReference type="InterPro" id="IPR019793">
    <property type="entry name" value="Peroxidases_heam-ligand_BS"/>
</dbReference>
<evidence type="ECO:0000256" key="4">
    <source>
        <dbReference type="ARBA" id="ARBA00023002"/>
    </source>
</evidence>
<keyword evidence="2" id="KW-0349">Heme</keyword>
<dbReference type="Gene3D" id="1.10.420.10">
    <property type="entry name" value="Peroxidase, domain 2"/>
    <property type="match status" value="1"/>
</dbReference>
<dbReference type="Gene3D" id="1.10.520.10">
    <property type="match status" value="1"/>
</dbReference>
<comment type="caution">
    <text evidence="8">The sequence shown here is derived from an EMBL/GenBank/DDBJ whole genome shotgun (WGS) entry which is preliminary data.</text>
</comment>
<dbReference type="InterPro" id="IPR010255">
    <property type="entry name" value="Haem_peroxidase_sf"/>
</dbReference>
<dbReference type="PRINTS" id="PR00458">
    <property type="entry name" value="PEROXIDASE"/>
</dbReference>
<dbReference type="PROSITE" id="PS50873">
    <property type="entry name" value="PEROXIDASE_4"/>
    <property type="match status" value="1"/>
</dbReference>
<dbReference type="InterPro" id="IPR044831">
    <property type="entry name" value="Ccp1-like"/>
</dbReference>
<dbReference type="GO" id="GO:0042744">
    <property type="term" value="P:hydrogen peroxide catabolic process"/>
    <property type="evidence" value="ECO:0007669"/>
    <property type="project" value="TreeGrafter"/>
</dbReference>
<dbReference type="InterPro" id="IPR019794">
    <property type="entry name" value="Peroxidases_AS"/>
</dbReference>
<protein>
    <submittedName>
        <fullName evidence="8">Heme peroxidase</fullName>
    </submittedName>
</protein>
<dbReference type="GO" id="GO:0004601">
    <property type="term" value="F:peroxidase activity"/>
    <property type="evidence" value="ECO:0007669"/>
    <property type="project" value="UniProtKB-KW"/>
</dbReference>
<gene>
    <name evidence="8" type="ORF">JKP88DRAFT_303464</name>
</gene>
<dbReference type="AlphaFoldDB" id="A0A835Z804"/>
<evidence type="ECO:0000256" key="2">
    <source>
        <dbReference type="ARBA" id="ARBA00022617"/>
    </source>
</evidence>
<dbReference type="PROSITE" id="PS00435">
    <property type="entry name" value="PEROXIDASE_1"/>
    <property type="match status" value="1"/>
</dbReference>
<organism evidence="8 9">
    <name type="scientific">Tribonema minus</name>
    <dbReference type="NCBI Taxonomy" id="303371"/>
    <lineage>
        <taxon>Eukaryota</taxon>
        <taxon>Sar</taxon>
        <taxon>Stramenopiles</taxon>
        <taxon>Ochrophyta</taxon>
        <taxon>PX clade</taxon>
        <taxon>Xanthophyceae</taxon>
        <taxon>Tribonematales</taxon>
        <taxon>Tribonemataceae</taxon>
        <taxon>Tribonema</taxon>
    </lineage>
</organism>
<accession>A0A835Z804</accession>
<evidence type="ECO:0000313" key="8">
    <source>
        <dbReference type="EMBL" id="KAG5188871.1"/>
    </source>
</evidence>
<dbReference type="Pfam" id="PF00141">
    <property type="entry name" value="peroxidase"/>
    <property type="match status" value="1"/>
</dbReference>
<dbReference type="EMBL" id="JAFCMP010000061">
    <property type="protein sequence ID" value="KAG5188871.1"/>
    <property type="molecule type" value="Genomic_DNA"/>
</dbReference>
<feature type="domain" description="Plant heme peroxidase family profile" evidence="7">
    <location>
        <begin position="14"/>
        <end position="303"/>
    </location>
</feature>
<reference evidence="8" key="1">
    <citation type="submission" date="2021-02" db="EMBL/GenBank/DDBJ databases">
        <title>First Annotated Genome of the Yellow-green Alga Tribonema minus.</title>
        <authorList>
            <person name="Mahan K.M."/>
        </authorList>
    </citation>
    <scope>NUCLEOTIDE SEQUENCE</scope>
    <source>
        <strain evidence="8">UTEX B ZZ1240</strain>
    </source>
</reference>
<dbReference type="GO" id="GO:0020037">
    <property type="term" value="F:heme binding"/>
    <property type="evidence" value="ECO:0007669"/>
    <property type="project" value="InterPro"/>
</dbReference>
<dbReference type="Proteomes" id="UP000664859">
    <property type="component" value="Unassembled WGS sequence"/>
</dbReference>
<name>A0A835Z804_9STRA</name>
<evidence type="ECO:0000256" key="6">
    <source>
        <dbReference type="RuleBase" id="RU004241"/>
    </source>
</evidence>
<dbReference type="GO" id="GO:0034599">
    <property type="term" value="P:cellular response to oxidative stress"/>
    <property type="evidence" value="ECO:0007669"/>
    <property type="project" value="InterPro"/>
</dbReference>
<dbReference type="GO" id="GO:0046872">
    <property type="term" value="F:metal ion binding"/>
    <property type="evidence" value="ECO:0007669"/>
    <property type="project" value="UniProtKB-KW"/>
</dbReference>
<dbReference type="SUPFAM" id="SSF48113">
    <property type="entry name" value="Heme-dependent peroxidases"/>
    <property type="match status" value="1"/>
</dbReference>
<keyword evidence="1 8" id="KW-0575">Peroxidase</keyword>
<evidence type="ECO:0000256" key="1">
    <source>
        <dbReference type="ARBA" id="ARBA00022559"/>
    </source>
</evidence>
<evidence type="ECO:0000256" key="3">
    <source>
        <dbReference type="ARBA" id="ARBA00022723"/>
    </source>
</evidence>
<keyword evidence="5" id="KW-0408">Iron</keyword>
<dbReference type="PROSITE" id="PS00436">
    <property type="entry name" value="PEROXIDASE_2"/>
    <property type="match status" value="1"/>
</dbReference>
<keyword evidence="9" id="KW-1185">Reference proteome</keyword>
<keyword evidence="4" id="KW-0560">Oxidoreductase</keyword>
<evidence type="ECO:0000256" key="5">
    <source>
        <dbReference type="ARBA" id="ARBA00023004"/>
    </source>
</evidence>
<proteinExistence type="inferred from homology"/>
<evidence type="ECO:0000259" key="7">
    <source>
        <dbReference type="PROSITE" id="PS50873"/>
    </source>
</evidence>
<dbReference type="PANTHER" id="PTHR31356:SF36">
    <property type="entry name" value="L-ASCORBATE PEROXIDASE 3"/>
    <property type="match status" value="1"/>
</dbReference>
<sequence length="324" mass="34816">MSAAWTADVVGPCLRAAFHDCGTYSSVMCTEVFGRPTGVCGGCNGTFKREMEELIASNLTRFTQQNGMQLCYDFLWGTKNVAAAIRAHSGCASMTDADILNLSGMVAVQKSGGLPSAGCNWLPGRPDAAGVDETPRLPVSSSDATTLMAVFAGYEFDTSMQFFNMEMAETVATLSGAHTVGQSRVRPVGPNSMGIGSMTVTDTVFDGEYYAEVATSTKGWFGPDHRSVVMGTGNKGWFGSDRHGLCNELSDPTLNLKDRHCLDEASPFAPYYKSYAADFQANNDAAFFSKFCKTYQMMSNIGLAFDPTDYATNHFTITDALLAP</sequence>
<keyword evidence="3" id="KW-0479">Metal-binding</keyword>
<comment type="similarity">
    <text evidence="6">Belongs to the peroxidase family.</text>
</comment>
<dbReference type="PANTHER" id="PTHR31356">
    <property type="entry name" value="THYLAKOID LUMENAL 29 KDA PROTEIN, CHLOROPLASTIC-RELATED"/>
    <property type="match status" value="1"/>
</dbReference>
<dbReference type="InterPro" id="IPR002016">
    <property type="entry name" value="Haem_peroxidase"/>
</dbReference>
<dbReference type="GO" id="GO:0000302">
    <property type="term" value="P:response to reactive oxygen species"/>
    <property type="evidence" value="ECO:0007669"/>
    <property type="project" value="TreeGrafter"/>
</dbReference>
<evidence type="ECO:0000313" key="9">
    <source>
        <dbReference type="Proteomes" id="UP000664859"/>
    </source>
</evidence>